<keyword evidence="4 14" id="KW-0812">Transmembrane</keyword>
<evidence type="ECO:0000256" key="8">
    <source>
        <dbReference type="ARBA" id="ARBA00022889"/>
    </source>
</evidence>
<feature type="chain" id="PRO_5035737796" evidence="15">
    <location>
        <begin position="29"/>
        <end position="930"/>
    </location>
</feature>
<dbReference type="AlphaFoldDB" id="A0A8P0TT22"/>
<dbReference type="Pfam" id="PF00028">
    <property type="entry name" value="Cadherin"/>
    <property type="match status" value="5"/>
</dbReference>
<dbReference type="RefSeq" id="XP_013963363.1">
    <property type="nucleotide sequence ID" value="XM_014107888.3"/>
</dbReference>
<comment type="subcellular location">
    <subcellularLocation>
        <location evidence="2">Cell membrane</location>
        <topology evidence="2">Single-pass type I membrane protein</topology>
    </subcellularLocation>
</comment>
<dbReference type="Gene3D" id="2.60.40.60">
    <property type="entry name" value="Cadherins"/>
    <property type="match status" value="6"/>
</dbReference>
<dbReference type="InterPro" id="IPR031904">
    <property type="entry name" value="Cadherin_CBD"/>
</dbReference>
<evidence type="ECO:0000256" key="11">
    <source>
        <dbReference type="ARBA" id="ARBA00023180"/>
    </source>
</evidence>
<evidence type="ECO:0000256" key="5">
    <source>
        <dbReference type="ARBA" id="ARBA00022729"/>
    </source>
</evidence>
<dbReference type="RefSeq" id="XP_038386347.1">
    <property type="nucleotide sequence ID" value="XM_038530419.1"/>
</dbReference>
<protein>
    <submittedName>
        <fullName evidence="17">Protocadherin gamma subfamily C, 5</fullName>
    </submittedName>
</protein>
<dbReference type="InterPro" id="IPR020894">
    <property type="entry name" value="Cadherin_CS"/>
</dbReference>
<evidence type="ECO:0000256" key="6">
    <source>
        <dbReference type="ARBA" id="ARBA00022737"/>
    </source>
</evidence>
<dbReference type="GO" id="GO:0005509">
    <property type="term" value="F:calcium ion binding"/>
    <property type="evidence" value="ECO:0007669"/>
    <property type="project" value="UniProtKB-UniRule"/>
</dbReference>
<dbReference type="PANTHER" id="PTHR24028">
    <property type="entry name" value="CADHERIN-87A"/>
    <property type="match status" value="1"/>
</dbReference>
<feature type="domain" description="Cadherin" evidence="16">
    <location>
        <begin position="133"/>
        <end position="241"/>
    </location>
</feature>
<keyword evidence="5 15" id="KW-0732">Signal</keyword>
<keyword evidence="6" id="KW-0677">Repeat</keyword>
<dbReference type="Pfam" id="PF08266">
    <property type="entry name" value="Cadherin_2"/>
    <property type="match status" value="1"/>
</dbReference>
<dbReference type="PANTHER" id="PTHR24028:SF56">
    <property type="entry name" value="PROTOCADHERIN GAMMA-A7"/>
    <property type="match status" value="1"/>
</dbReference>
<evidence type="ECO:0000256" key="12">
    <source>
        <dbReference type="PROSITE-ProRule" id="PRU00043"/>
    </source>
</evidence>
<feature type="transmembrane region" description="Helical" evidence="14">
    <location>
        <begin position="688"/>
        <end position="713"/>
    </location>
</feature>
<evidence type="ECO:0000256" key="15">
    <source>
        <dbReference type="SAM" id="SignalP"/>
    </source>
</evidence>
<dbReference type="PRINTS" id="PR00205">
    <property type="entry name" value="CADHERIN"/>
</dbReference>
<dbReference type="Pfam" id="PF16492">
    <property type="entry name" value="Cadherin_C_2"/>
    <property type="match status" value="1"/>
</dbReference>
<dbReference type="InterPro" id="IPR050174">
    <property type="entry name" value="Protocadherin/Cadherin-CA"/>
</dbReference>
<feature type="domain" description="Cadherin" evidence="16">
    <location>
        <begin position="75"/>
        <end position="132"/>
    </location>
</feature>
<evidence type="ECO:0000256" key="7">
    <source>
        <dbReference type="ARBA" id="ARBA00022837"/>
    </source>
</evidence>
<dbReference type="FunFam" id="2.60.40.60:FF:000002">
    <property type="entry name" value="Protocadherin alpha 2"/>
    <property type="match status" value="1"/>
</dbReference>
<dbReference type="FunFam" id="2.60.40.60:FF:000018">
    <property type="entry name" value="Protocadherin gamma c3"/>
    <property type="match status" value="1"/>
</dbReference>
<evidence type="ECO:0000313" key="17">
    <source>
        <dbReference type="Ensembl" id="ENSCAFP00000073834.1"/>
    </source>
</evidence>
<proteinExistence type="predicted"/>
<evidence type="ECO:0000256" key="10">
    <source>
        <dbReference type="ARBA" id="ARBA00023136"/>
    </source>
</evidence>
<comment type="function">
    <text evidence="1">Potential calcium-dependent cell-adhesion protein. May be involved in the establishment and maintenance of specific neuronal connections in the brain.</text>
</comment>
<evidence type="ECO:0000256" key="4">
    <source>
        <dbReference type="ARBA" id="ARBA00022692"/>
    </source>
</evidence>
<dbReference type="GO" id="GO:0005886">
    <property type="term" value="C:plasma membrane"/>
    <property type="evidence" value="ECO:0007669"/>
    <property type="project" value="UniProtKB-SubCell"/>
</dbReference>
<evidence type="ECO:0000313" key="18">
    <source>
        <dbReference type="Proteomes" id="UP000002254"/>
    </source>
</evidence>
<feature type="region of interest" description="Disordered" evidence="13">
    <location>
        <begin position="900"/>
        <end position="930"/>
    </location>
</feature>
<evidence type="ECO:0000256" key="14">
    <source>
        <dbReference type="SAM" id="Phobius"/>
    </source>
</evidence>
<reference evidence="17" key="2">
    <citation type="submission" date="2025-08" db="UniProtKB">
        <authorList>
            <consortium name="Ensembl"/>
        </authorList>
    </citation>
    <scope>IDENTIFICATION</scope>
</reference>
<gene>
    <name evidence="17" type="primary">LOC478038</name>
</gene>
<organism evidence="17 18">
    <name type="scientific">Canis lupus familiaris</name>
    <name type="common">Dog</name>
    <name type="synonym">Canis familiaris</name>
    <dbReference type="NCBI Taxonomy" id="9615"/>
    <lineage>
        <taxon>Eukaryota</taxon>
        <taxon>Metazoa</taxon>
        <taxon>Chordata</taxon>
        <taxon>Craniata</taxon>
        <taxon>Vertebrata</taxon>
        <taxon>Euteleostomi</taxon>
        <taxon>Mammalia</taxon>
        <taxon>Eutheria</taxon>
        <taxon>Laurasiatheria</taxon>
        <taxon>Carnivora</taxon>
        <taxon>Caniformia</taxon>
        <taxon>Canidae</taxon>
        <taxon>Canis</taxon>
    </lineage>
</organism>
<dbReference type="InterPro" id="IPR015919">
    <property type="entry name" value="Cadherin-like_sf"/>
</dbReference>
<dbReference type="InterPro" id="IPR002126">
    <property type="entry name" value="Cadherin-like_dom"/>
</dbReference>
<keyword evidence="7 12" id="KW-0106">Calcium</keyword>
<reference evidence="17 18" key="1">
    <citation type="journal article" date="2005" name="Nature">
        <title>Genome sequence, comparative analysis and haplotype structure of the domestic dog.</title>
        <authorList>
            <consortium name="Broad Sequencing Platform"/>
            <person name="Lindblad-Toh K."/>
            <person name="Wade C.M."/>
            <person name="Mikkelsen T.S."/>
            <person name="Karlsson E.K."/>
            <person name="Jaffe D.B."/>
            <person name="Kamal M."/>
            <person name="Clamp M."/>
            <person name="Chang J.L."/>
            <person name="Kulbokas E.J. III"/>
            <person name="Zody M.C."/>
            <person name="Mauceli E."/>
            <person name="Xie X."/>
            <person name="Breen M."/>
            <person name="Wayne R.K."/>
            <person name="Ostrander E.A."/>
            <person name="Ponting C.P."/>
            <person name="Galibert F."/>
            <person name="Smith D.R."/>
            <person name="DeJong P.J."/>
            <person name="Kirkness E."/>
            <person name="Alvarez P."/>
            <person name="Biagi T."/>
            <person name="Brockman W."/>
            <person name="Butler J."/>
            <person name="Chin C.W."/>
            <person name="Cook A."/>
            <person name="Cuff J."/>
            <person name="Daly M.J."/>
            <person name="DeCaprio D."/>
            <person name="Gnerre S."/>
            <person name="Grabherr M."/>
            <person name="Kellis M."/>
            <person name="Kleber M."/>
            <person name="Bardeleben C."/>
            <person name="Goodstadt L."/>
            <person name="Heger A."/>
            <person name="Hitte C."/>
            <person name="Kim L."/>
            <person name="Koepfli K.P."/>
            <person name="Parker H.G."/>
            <person name="Pollinger J.P."/>
            <person name="Searle S.M."/>
            <person name="Sutter N.B."/>
            <person name="Thomas R."/>
            <person name="Webber C."/>
            <person name="Baldwin J."/>
            <person name="Abebe A."/>
            <person name="Abouelleil A."/>
            <person name="Aftuck L."/>
            <person name="Ait-Zahra M."/>
            <person name="Aldredge T."/>
            <person name="Allen N."/>
            <person name="An P."/>
            <person name="Anderson S."/>
            <person name="Antoine C."/>
            <person name="Arachchi H."/>
            <person name="Aslam A."/>
            <person name="Ayotte L."/>
            <person name="Bachantsang P."/>
            <person name="Barry A."/>
            <person name="Bayul T."/>
            <person name="Benamara M."/>
            <person name="Berlin A."/>
            <person name="Bessette D."/>
            <person name="Blitshteyn B."/>
            <person name="Bloom T."/>
            <person name="Blye J."/>
            <person name="Boguslavskiy L."/>
            <person name="Bonnet C."/>
            <person name="Boukhgalter B."/>
            <person name="Brown A."/>
            <person name="Cahill P."/>
            <person name="Calixte N."/>
            <person name="Camarata J."/>
            <person name="Cheshatsang Y."/>
            <person name="Chu J."/>
            <person name="Citroen M."/>
            <person name="Collymore A."/>
            <person name="Cooke P."/>
            <person name="Dawoe T."/>
            <person name="Daza R."/>
            <person name="Decktor K."/>
            <person name="DeGray S."/>
            <person name="Dhargay N."/>
            <person name="Dooley K."/>
            <person name="Dooley K."/>
            <person name="Dorje P."/>
            <person name="Dorjee K."/>
            <person name="Dorris L."/>
            <person name="Duffey N."/>
            <person name="Dupes A."/>
            <person name="Egbiremolen O."/>
            <person name="Elong R."/>
            <person name="Falk J."/>
            <person name="Farina A."/>
            <person name="Faro S."/>
            <person name="Ferguson D."/>
            <person name="Ferreira P."/>
            <person name="Fisher S."/>
            <person name="FitzGerald M."/>
            <person name="Foley K."/>
            <person name="Foley C."/>
            <person name="Franke A."/>
            <person name="Friedrich D."/>
            <person name="Gage D."/>
            <person name="Garber M."/>
            <person name="Gearin G."/>
            <person name="Giannoukos G."/>
            <person name="Goode T."/>
            <person name="Goyette A."/>
            <person name="Graham J."/>
            <person name="Grandbois E."/>
            <person name="Gyaltsen K."/>
            <person name="Hafez N."/>
            <person name="Hagopian D."/>
            <person name="Hagos B."/>
            <person name="Hall J."/>
            <person name="Healy C."/>
            <person name="Hegarty R."/>
            <person name="Honan T."/>
            <person name="Horn A."/>
            <person name="Houde N."/>
            <person name="Hughes L."/>
            <person name="Hunnicutt L."/>
            <person name="Husby M."/>
            <person name="Jester B."/>
            <person name="Jones C."/>
            <person name="Kamat A."/>
            <person name="Kanga B."/>
            <person name="Kells C."/>
            <person name="Khazanovich D."/>
            <person name="Kieu A.C."/>
            <person name="Kisner P."/>
            <person name="Kumar M."/>
            <person name="Lance K."/>
            <person name="Landers T."/>
            <person name="Lara M."/>
            <person name="Lee W."/>
            <person name="Leger J.P."/>
            <person name="Lennon N."/>
            <person name="Leuper L."/>
            <person name="LeVine S."/>
            <person name="Liu J."/>
            <person name="Liu X."/>
            <person name="Lokyitsang Y."/>
            <person name="Lokyitsang T."/>
            <person name="Lui A."/>
            <person name="Macdonald J."/>
            <person name="Major J."/>
            <person name="Marabella R."/>
            <person name="Maru K."/>
            <person name="Matthews C."/>
            <person name="McDonough S."/>
            <person name="Mehta T."/>
            <person name="Meldrim J."/>
            <person name="Melnikov A."/>
            <person name="Meneus L."/>
            <person name="Mihalev A."/>
            <person name="Mihova T."/>
            <person name="Miller K."/>
            <person name="Mittelman R."/>
            <person name="Mlenga V."/>
            <person name="Mulrain L."/>
            <person name="Munson G."/>
            <person name="Navidi A."/>
            <person name="Naylor J."/>
            <person name="Nguyen T."/>
            <person name="Nguyen N."/>
            <person name="Nguyen C."/>
            <person name="Nguyen T."/>
            <person name="Nicol R."/>
            <person name="Norbu N."/>
            <person name="Norbu C."/>
            <person name="Novod N."/>
            <person name="Nyima T."/>
            <person name="Olandt P."/>
            <person name="O'Neill B."/>
            <person name="O'Neill K."/>
            <person name="Osman S."/>
            <person name="Oyono L."/>
            <person name="Patti C."/>
            <person name="Perrin D."/>
            <person name="Phunkhang P."/>
            <person name="Pierre F."/>
            <person name="Priest M."/>
            <person name="Rachupka A."/>
            <person name="Raghuraman S."/>
            <person name="Rameau R."/>
            <person name="Ray V."/>
            <person name="Raymond C."/>
            <person name="Rege F."/>
            <person name="Rise C."/>
            <person name="Rogers J."/>
            <person name="Rogov P."/>
            <person name="Sahalie J."/>
            <person name="Settipalli S."/>
            <person name="Sharpe T."/>
            <person name="Shea T."/>
            <person name="Sheehan M."/>
            <person name="Sherpa N."/>
            <person name="Shi J."/>
            <person name="Shih D."/>
            <person name="Sloan J."/>
            <person name="Smith C."/>
            <person name="Sparrow T."/>
            <person name="Stalker J."/>
            <person name="Stange-Thomann N."/>
            <person name="Stavropoulos S."/>
            <person name="Stone C."/>
            <person name="Stone S."/>
            <person name="Sykes S."/>
            <person name="Tchuinga P."/>
            <person name="Tenzing P."/>
            <person name="Tesfaye S."/>
            <person name="Thoulutsang D."/>
            <person name="Thoulutsang Y."/>
            <person name="Topham K."/>
            <person name="Topping I."/>
            <person name="Tsamla T."/>
            <person name="Vassiliev H."/>
            <person name="Venkataraman V."/>
            <person name="Vo A."/>
            <person name="Wangchuk T."/>
            <person name="Wangdi T."/>
            <person name="Weiand M."/>
            <person name="Wilkinson J."/>
            <person name="Wilson A."/>
            <person name="Yadav S."/>
            <person name="Yang S."/>
            <person name="Yang X."/>
            <person name="Young G."/>
            <person name="Yu Q."/>
            <person name="Zainoun J."/>
            <person name="Zembek L."/>
            <person name="Zimmer A."/>
            <person name="Lander E.S."/>
        </authorList>
    </citation>
    <scope>NUCLEOTIDE SEQUENCE [LARGE SCALE GENOMIC DNA]</scope>
    <source>
        <strain evidence="17">Boxer</strain>
    </source>
</reference>
<keyword evidence="10 14" id="KW-0472">Membrane</keyword>
<evidence type="ECO:0000256" key="1">
    <source>
        <dbReference type="ARBA" id="ARBA00003436"/>
    </source>
</evidence>
<dbReference type="PROSITE" id="PS00232">
    <property type="entry name" value="CADHERIN_1"/>
    <property type="match status" value="2"/>
</dbReference>
<dbReference type="GO" id="GO:0007156">
    <property type="term" value="P:homophilic cell adhesion via plasma membrane adhesion molecules"/>
    <property type="evidence" value="ECO:0007669"/>
    <property type="project" value="InterPro"/>
</dbReference>
<sequence length="930" mass="100915">MAAPQKGGDYRGFILLSILLGTRRGAWAGHILYSVPEETDKGSFVGNIAKDLGLEPLELAERGARIVSTGRTQLFALNLRSGSLVTADRIDREELCAQSARCLVNFNILMDKMNLYPIEVEIIDINDNAPRFLMKEMTVKITENTAPGVRYPLNEARDPDVGTNSIQSYQLNSNQHFSLVVQTGDDGAKYPELVLERVLDREEEAVHHLLLTASDGGNPPRSETARIQVTVVDVNDHAPVFSLPQYQVSVPENMPVGTILLTVHAVDLDEGLNGEVTYSFRKITQKILQIFQLNPHTGELSTLEGLDYEVSNYYEMEVQAQDGPGSMTRAKVMITILDVNDNTPEVTVTSVSNLIPEDTPLGTVVALFYLQDRDSGENGEVTCTISENLPFKLERSIDNYYRLVTAKNLDREKLSVYNITLKATDGGTPPRSSETHISMNVADTNDNPPAFPQSSYSVYIPENNPRGASIFSVTAHDPDSQENAHVTYSLSEDTLQGASLSSYVSINSDTGILYALHSFDYELFRDLQLRVTAQDRGDPPLSSNVTLSIFVLDQNDNAPEILYPTLPIDGSTGVELAPRFAESGYLVTKVVAVDRDSGQNAWLSYHLLKASEPGLFEVGLHTGEVRTARALLDRDALKQSLVVAVQDHGQPPLSATVTLTVAVADSIPDILADLGSLEPPADPNASGLTLYLVVAVAAVSCVFLAFVMVLLALRLRRWHASRLLQAAGGLLGVPASASQFVGVDGVRAFLQTYSHEVSLTAGSQGSHVIFPQPNYADMLISLETCEKKDPLSIDFHECKDEAENIQQAPPNTDWRFSQAQRPGTSGSQNGDETGTWPNNQFDTEMLQAMILASASEAADGSSTLGGGAGTMGLSARYGPQFTLQHVPDYRQNVYIPGSNATLTNAAGKRDGKAPAGGNGSKKKSGKKEKK</sequence>
<keyword evidence="11" id="KW-0325">Glycoprotein</keyword>
<feature type="region of interest" description="Disordered" evidence="13">
    <location>
        <begin position="804"/>
        <end position="839"/>
    </location>
</feature>
<keyword evidence="3" id="KW-1003">Cell membrane</keyword>
<dbReference type="OrthoDB" id="6252479at2759"/>
<dbReference type="SUPFAM" id="SSF49313">
    <property type="entry name" value="Cadherin-like"/>
    <property type="match status" value="6"/>
</dbReference>
<evidence type="ECO:0000259" key="16">
    <source>
        <dbReference type="PROSITE" id="PS50268"/>
    </source>
</evidence>
<dbReference type="Proteomes" id="UP000002254">
    <property type="component" value="Chromosome 2"/>
</dbReference>
<feature type="domain" description="Cadherin" evidence="16">
    <location>
        <begin position="242"/>
        <end position="346"/>
    </location>
</feature>
<dbReference type="InterPro" id="IPR032455">
    <property type="entry name" value="Cadherin_C"/>
</dbReference>
<keyword evidence="9 14" id="KW-1133">Transmembrane helix</keyword>
<dbReference type="CDD" id="cd11304">
    <property type="entry name" value="Cadherin_repeat"/>
    <property type="match status" value="5"/>
</dbReference>
<dbReference type="Ensembl" id="ENSCAFT00000109976.1">
    <property type="protein sequence ID" value="ENSCAFP00000073834.1"/>
    <property type="gene ID" value="ENSCAFG00000006086.6"/>
</dbReference>
<dbReference type="PROSITE" id="PS50268">
    <property type="entry name" value="CADHERIN_2"/>
    <property type="match status" value="6"/>
</dbReference>
<keyword evidence="8" id="KW-0130">Cell adhesion</keyword>
<accession>A0A8P0TT22</accession>
<dbReference type="FunFam" id="2.60.40.60:FF:000129">
    <property type="entry name" value="protocadherin alpha-C2 isoform X1"/>
    <property type="match status" value="1"/>
</dbReference>
<evidence type="ECO:0000256" key="13">
    <source>
        <dbReference type="SAM" id="MobiDB-lite"/>
    </source>
</evidence>
<feature type="domain" description="Cadherin" evidence="16">
    <location>
        <begin position="347"/>
        <end position="451"/>
    </location>
</feature>
<evidence type="ECO:0000256" key="9">
    <source>
        <dbReference type="ARBA" id="ARBA00022989"/>
    </source>
</evidence>
<feature type="signal peptide" evidence="15">
    <location>
        <begin position="1"/>
        <end position="28"/>
    </location>
</feature>
<dbReference type="Pfam" id="PF15974">
    <property type="entry name" value="Cadherin_tail"/>
    <property type="match status" value="1"/>
</dbReference>
<dbReference type="SMART" id="SM00112">
    <property type="entry name" value="CA"/>
    <property type="match status" value="6"/>
</dbReference>
<dbReference type="FunFam" id="2.60.40.60:FF:000001">
    <property type="entry name" value="Protocadherin alpha 2"/>
    <property type="match status" value="1"/>
</dbReference>
<dbReference type="FunFam" id="2.60.40.60:FF:000004">
    <property type="entry name" value="Protocadherin 1 gamma 2"/>
    <property type="match status" value="1"/>
</dbReference>
<dbReference type="GeneID" id="478038"/>
<dbReference type="InterPro" id="IPR013164">
    <property type="entry name" value="Cadherin_N"/>
</dbReference>
<feature type="domain" description="Cadherin" evidence="16">
    <location>
        <begin position="581"/>
        <end position="682"/>
    </location>
</feature>
<evidence type="ECO:0000256" key="2">
    <source>
        <dbReference type="ARBA" id="ARBA00004251"/>
    </source>
</evidence>
<dbReference type="FunFam" id="2.60.40.60:FF:000006">
    <property type="entry name" value="Protocadherin alpha 2"/>
    <property type="match status" value="1"/>
</dbReference>
<feature type="domain" description="Cadherin" evidence="16">
    <location>
        <begin position="452"/>
        <end position="561"/>
    </location>
</feature>
<feature type="compositionally biased region" description="Basic residues" evidence="13">
    <location>
        <begin position="920"/>
        <end position="930"/>
    </location>
</feature>
<evidence type="ECO:0000256" key="3">
    <source>
        <dbReference type="ARBA" id="ARBA00022475"/>
    </source>
</evidence>
<name>A0A8P0TT22_CANLF</name>